<dbReference type="PANTHER" id="PTHR40626">
    <property type="entry name" value="MIP31509P"/>
    <property type="match status" value="1"/>
</dbReference>
<feature type="compositionally biased region" description="Pro residues" evidence="8">
    <location>
        <begin position="45"/>
        <end position="56"/>
    </location>
</feature>
<comment type="subcellular location">
    <subcellularLocation>
        <location evidence="1">Nucleus</location>
    </subcellularLocation>
</comment>
<dbReference type="GO" id="GO:0008270">
    <property type="term" value="F:zinc ion binding"/>
    <property type="evidence" value="ECO:0007669"/>
    <property type="project" value="UniProtKB-KW"/>
</dbReference>
<feature type="compositionally biased region" description="Polar residues" evidence="8">
    <location>
        <begin position="83"/>
        <end position="104"/>
    </location>
</feature>
<keyword evidence="3" id="KW-0677">Repeat</keyword>
<dbReference type="CDD" id="cd12148">
    <property type="entry name" value="fungal_TF_MHR"/>
    <property type="match status" value="1"/>
</dbReference>
<proteinExistence type="predicted"/>
<keyword evidence="6" id="KW-0539">Nucleus</keyword>
<name>A0A8K0S8P2_9HYPO</name>
<dbReference type="EMBL" id="JAGPXF010000001">
    <property type="protein sequence ID" value="KAH7262210.1"/>
    <property type="molecule type" value="Genomic_DNA"/>
</dbReference>
<dbReference type="GO" id="GO:0006351">
    <property type="term" value="P:DNA-templated transcription"/>
    <property type="evidence" value="ECO:0007669"/>
    <property type="project" value="InterPro"/>
</dbReference>
<dbReference type="GO" id="GO:0000981">
    <property type="term" value="F:DNA-binding transcription factor activity, RNA polymerase II-specific"/>
    <property type="evidence" value="ECO:0007669"/>
    <property type="project" value="InterPro"/>
</dbReference>
<sequence length="957" mass="105758">MASLKNIMNTDDENVDPPSETRPIALTSRPSPTQSYVTSLNRRTSPPPHNNRPDPPGSSKASSVDSSSSPKPKPNMNSRRRSNISLDSHETSYGSSQLAPSSNAPMRPFIAGTSSAEPHVKLTPITKKISKAKKGVPVHTCNQCSKTFSRAEHLRRHQLSHSPAELHCPVPNCNKHFHRKDLLDRHVQKHDQDGQDGTSSHHGTTRNSPKAPPLPRKNHSRTPVLKVPDRNDPRAVVHVNNDSEMDVQWSLGPTSGSNQGYNVTPGINGPSDNYSMAPNNYVLEPTLPTTNDSFIPMYSEPRNMSTLSTMSAIVEDAPPELRWPENPALSSSASTSEFSTPRDNSRRSQFPVLTVNGPWMSTTPTYQTTSSDMSGTSMDNSTYSVTYPYDNTPPQAYPPVFGDMDLPLPGYHEENAYNTTSHIPTCAVRSISPLLAVSQSENLAAVQSLPASDGVFGLAGCSSGSTDGRGLLDTHDLKPLSLPTAISEAIPRYLDVYWEKVHPETPIIHKHTFGDVSDEETDQVEVLQCAMAALATQFIPNADDRMKGAQLHAYAWQRSKVFTRGEKWSLPVQQTIALCEYYARFRGRMPHSHQPSARFASLYHRVVNNQHASTRSSTRGGHLAWKTWIVKESQRRLLSACFLLDVHSSRYHERQHVSAIGLDYSCPRTLPIPLTAMTTKSWEAQDYQSWARSRTRKDPKTISSTNLEMISSSDVASAPAFDAAILLAACSLFLPRRHALAHVGLVEDVANFRLNQTFISRVFPDSAIGSTYMALHHTPLYCLLSVSGKSWVFNKKVADFKIFAEHQKLFGTWRNSGTAAIATVFAARALKCFLELHPPSKQPRGSKVEHNPKRATPLVDISDYWGVYVCSLICWAFGFQEEKSNCKITMSVEEATQWLLTVADIEPLELQAQGQRDKAQGAIVLVREVLENDCLGGGNILFADAVNVLKQLERGTS</sequence>
<keyword evidence="11" id="KW-1185">Reference proteome</keyword>
<dbReference type="InterPro" id="IPR051059">
    <property type="entry name" value="VerF-like"/>
</dbReference>
<keyword evidence="5" id="KW-0862">Zinc</keyword>
<evidence type="ECO:0000256" key="7">
    <source>
        <dbReference type="PROSITE-ProRule" id="PRU00042"/>
    </source>
</evidence>
<feature type="domain" description="C2H2-type" evidence="9">
    <location>
        <begin position="166"/>
        <end position="195"/>
    </location>
</feature>
<dbReference type="SMART" id="SM00355">
    <property type="entry name" value="ZnF_C2H2"/>
    <property type="match status" value="2"/>
</dbReference>
<reference evidence="10" key="1">
    <citation type="journal article" date="2021" name="Nat. Commun.">
        <title>Genetic determinants of endophytism in the Arabidopsis root mycobiome.</title>
        <authorList>
            <person name="Mesny F."/>
            <person name="Miyauchi S."/>
            <person name="Thiergart T."/>
            <person name="Pickel B."/>
            <person name="Atanasova L."/>
            <person name="Karlsson M."/>
            <person name="Huettel B."/>
            <person name="Barry K.W."/>
            <person name="Haridas S."/>
            <person name="Chen C."/>
            <person name="Bauer D."/>
            <person name="Andreopoulos W."/>
            <person name="Pangilinan J."/>
            <person name="LaButti K."/>
            <person name="Riley R."/>
            <person name="Lipzen A."/>
            <person name="Clum A."/>
            <person name="Drula E."/>
            <person name="Henrissat B."/>
            <person name="Kohler A."/>
            <person name="Grigoriev I.V."/>
            <person name="Martin F.M."/>
            <person name="Hacquard S."/>
        </authorList>
    </citation>
    <scope>NUCLEOTIDE SEQUENCE</scope>
    <source>
        <strain evidence="10">MPI-SDFR-AT-0068</strain>
    </source>
</reference>
<protein>
    <recommendedName>
        <fullName evidence="9">C2H2-type domain-containing protein</fullName>
    </recommendedName>
</protein>
<evidence type="ECO:0000313" key="11">
    <source>
        <dbReference type="Proteomes" id="UP000813427"/>
    </source>
</evidence>
<dbReference type="OrthoDB" id="6077919at2759"/>
<keyword evidence="4 7" id="KW-0863">Zinc-finger</keyword>
<dbReference type="Gene3D" id="3.30.160.60">
    <property type="entry name" value="Classic Zinc Finger"/>
    <property type="match status" value="1"/>
</dbReference>
<evidence type="ECO:0000256" key="5">
    <source>
        <dbReference type="ARBA" id="ARBA00022833"/>
    </source>
</evidence>
<dbReference type="InterPro" id="IPR036236">
    <property type="entry name" value="Znf_C2H2_sf"/>
</dbReference>
<evidence type="ECO:0000256" key="6">
    <source>
        <dbReference type="ARBA" id="ARBA00023242"/>
    </source>
</evidence>
<dbReference type="AlphaFoldDB" id="A0A8K0S8P2"/>
<dbReference type="GO" id="GO:0005634">
    <property type="term" value="C:nucleus"/>
    <property type="evidence" value="ECO:0007669"/>
    <property type="project" value="UniProtKB-SubCell"/>
</dbReference>
<evidence type="ECO:0000256" key="1">
    <source>
        <dbReference type="ARBA" id="ARBA00004123"/>
    </source>
</evidence>
<organism evidence="10 11">
    <name type="scientific">Fusarium tricinctum</name>
    <dbReference type="NCBI Taxonomy" id="61284"/>
    <lineage>
        <taxon>Eukaryota</taxon>
        <taxon>Fungi</taxon>
        <taxon>Dikarya</taxon>
        <taxon>Ascomycota</taxon>
        <taxon>Pezizomycotina</taxon>
        <taxon>Sordariomycetes</taxon>
        <taxon>Hypocreomycetidae</taxon>
        <taxon>Hypocreales</taxon>
        <taxon>Nectriaceae</taxon>
        <taxon>Fusarium</taxon>
        <taxon>Fusarium tricinctum species complex</taxon>
    </lineage>
</organism>
<keyword evidence="2" id="KW-0479">Metal-binding</keyword>
<evidence type="ECO:0000256" key="8">
    <source>
        <dbReference type="SAM" id="MobiDB-lite"/>
    </source>
</evidence>
<evidence type="ECO:0000256" key="3">
    <source>
        <dbReference type="ARBA" id="ARBA00022737"/>
    </source>
</evidence>
<gene>
    <name evidence="10" type="ORF">BKA59DRAFT_16635</name>
</gene>
<dbReference type="GO" id="GO:0000785">
    <property type="term" value="C:chromatin"/>
    <property type="evidence" value="ECO:0007669"/>
    <property type="project" value="TreeGrafter"/>
</dbReference>
<evidence type="ECO:0000259" key="9">
    <source>
        <dbReference type="PROSITE" id="PS50157"/>
    </source>
</evidence>
<feature type="compositionally biased region" description="Polar residues" evidence="8">
    <location>
        <begin position="195"/>
        <end position="208"/>
    </location>
</feature>
<evidence type="ECO:0000256" key="2">
    <source>
        <dbReference type="ARBA" id="ARBA00022723"/>
    </source>
</evidence>
<dbReference type="PANTHER" id="PTHR40626:SF30">
    <property type="entry name" value="FINGER DOMAIN PROTEIN, PUTATIVE (AFU_ORTHOLOGUE AFUA_4G13600)-RELATED"/>
    <property type="match status" value="1"/>
</dbReference>
<feature type="region of interest" description="Disordered" evidence="8">
    <location>
        <begin position="1"/>
        <end position="115"/>
    </location>
</feature>
<dbReference type="InterPro" id="IPR007219">
    <property type="entry name" value="XnlR_reg_dom"/>
</dbReference>
<feature type="compositionally biased region" description="Low complexity" evidence="8">
    <location>
        <begin position="330"/>
        <end position="339"/>
    </location>
</feature>
<dbReference type="Pfam" id="PF04082">
    <property type="entry name" value="Fungal_trans"/>
    <property type="match status" value="1"/>
</dbReference>
<evidence type="ECO:0000313" key="10">
    <source>
        <dbReference type="EMBL" id="KAH7262210.1"/>
    </source>
</evidence>
<feature type="domain" description="C2H2-type" evidence="9">
    <location>
        <begin position="139"/>
        <end position="166"/>
    </location>
</feature>
<feature type="region of interest" description="Disordered" evidence="8">
    <location>
        <begin position="324"/>
        <end position="349"/>
    </location>
</feature>
<feature type="compositionally biased region" description="Polar residues" evidence="8">
    <location>
        <begin position="28"/>
        <end position="44"/>
    </location>
</feature>
<dbReference type="InterPro" id="IPR013087">
    <property type="entry name" value="Znf_C2H2_type"/>
</dbReference>
<dbReference type="PROSITE" id="PS00028">
    <property type="entry name" value="ZINC_FINGER_C2H2_1"/>
    <property type="match status" value="2"/>
</dbReference>
<feature type="compositionally biased region" description="Low complexity" evidence="8">
    <location>
        <begin position="57"/>
        <end position="70"/>
    </location>
</feature>
<dbReference type="SUPFAM" id="SSF57667">
    <property type="entry name" value="beta-beta-alpha zinc fingers"/>
    <property type="match status" value="1"/>
</dbReference>
<evidence type="ECO:0000256" key="4">
    <source>
        <dbReference type="ARBA" id="ARBA00022771"/>
    </source>
</evidence>
<dbReference type="GO" id="GO:0000978">
    <property type="term" value="F:RNA polymerase II cis-regulatory region sequence-specific DNA binding"/>
    <property type="evidence" value="ECO:0007669"/>
    <property type="project" value="InterPro"/>
</dbReference>
<dbReference type="PROSITE" id="PS50157">
    <property type="entry name" value="ZINC_FINGER_C2H2_2"/>
    <property type="match status" value="2"/>
</dbReference>
<dbReference type="Proteomes" id="UP000813427">
    <property type="component" value="Unassembled WGS sequence"/>
</dbReference>
<accession>A0A8K0S8P2</accession>
<feature type="region of interest" description="Disordered" evidence="8">
    <location>
        <begin position="187"/>
        <end position="232"/>
    </location>
</feature>
<comment type="caution">
    <text evidence="10">The sequence shown here is derived from an EMBL/GenBank/DDBJ whole genome shotgun (WGS) entry which is preliminary data.</text>
</comment>
<dbReference type="Pfam" id="PF00096">
    <property type="entry name" value="zf-C2H2"/>
    <property type="match status" value="1"/>
</dbReference>